<name>A0A1G4IGL5_TRYEQ</name>
<keyword evidence="6 8" id="KW-0931">ER-Golgi transport</keyword>
<dbReference type="VEuPathDB" id="TriTrypDB:TEOVI_000313800"/>
<dbReference type="InterPro" id="IPR024096">
    <property type="entry name" value="NO_sig/Golgi_transp_ligand-bd"/>
</dbReference>
<dbReference type="Proteomes" id="UP000195570">
    <property type="component" value="Unassembled WGS sequence"/>
</dbReference>
<organism evidence="10 11">
    <name type="scientific">Trypanosoma equiperdum</name>
    <dbReference type="NCBI Taxonomy" id="5694"/>
    <lineage>
        <taxon>Eukaryota</taxon>
        <taxon>Discoba</taxon>
        <taxon>Euglenozoa</taxon>
        <taxon>Kinetoplastea</taxon>
        <taxon>Metakinetoplastina</taxon>
        <taxon>Trypanosomatida</taxon>
        <taxon>Trypanosomatidae</taxon>
        <taxon>Trypanosoma</taxon>
    </lineage>
</organism>
<keyword evidence="11" id="KW-1185">Reference proteome</keyword>
<evidence type="ECO:0000256" key="6">
    <source>
        <dbReference type="ARBA" id="ARBA00022892"/>
    </source>
</evidence>
<accession>A0A1G4IGL5</accession>
<evidence type="ECO:0000256" key="4">
    <source>
        <dbReference type="ARBA" id="ARBA00022448"/>
    </source>
</evidence>
<comment type="function">
    <text evidence="8">May play a role in vesicular transport from endoplasmic reticulum to Golgi.</text>
</comment>
<dbReference type="SUPFAM" id="SSF111126">
    <property type="entry name" value="Ligand-binding domain in the NO signalling and Golgi transport"/>
    <property type="match status" value="1"/>
</dbReference>
<dbReference type="EMBL" id="CZPT02001661">
    <property type="protein sequence ID" value="SCU71557.1"/>
    <property type="molecule type" value="Genomic_DNA"/>
</dbReference>
<keyword evidence="9" id="KW-1133">Transmembrane helix</keyword>
<dbReference type="InterPro" id="IPR007194">
    <property type="entry name" value="TRAPP_component"/>
</dbReference>
<evidence type="ECO:0000256" key="1">
    <source>
        <dbReference type="ARBA" id="ARBA00004222"/>
    </source>
</evidence>
<dbReference type="GO" id="GO:0005794">
    <property type="term" value="C:Golgi apparatus"/>
    <property type="evidence" value="ECO:0007669"/>
    <property type="project" value="UniProtKB-SubCell"/>
</dbReference>
<dbReference type="RefSeq" id="XP_067082198.1">
    <property type="nucleotide sequence ID" value="XM_067226097.1"/>
</dbReference>
<gene>
    <name evidence="10" type="ORF">TEOVI_000313800</name>
</gene>
<keyword evidence="7 8" id="KW-0333">Golgi apparatus</keyword>
<dbReference type="Pfam" id="PF04051">
    <property type="entry name" value="TRAPP"/>
    <property type="match status" value="1"/>
</dbReference>
<comment type="subcellular location">
    <subcellularLocation>
        <location evidence="2">Endoplasmic reticulum</location>
    </subcellularLocation>
    <subcellularLocation>
        <location evidence="1 8">Golgi apparatus</location>
        <location evidence="1 8">cis-Golgi network</location>
    </subcellularLocation>
</comment>
<keyword evidence="4 8" id="KW-0813">Transport</keyword>
<dbReference type="PIRSF" id="PIRSF018293">
    <property type="entry name" value="TRAPP_I_complex_Bet3"/>
    <property type="match status" value="1"/>
</dbReference>
<evidence type="ECO:0000256" key="9">
    <source>
        <dbReference type="SAM" id="Phobius"/>
    </source>
</evidence>
<dbReference type="GO" id="GO:0005783">
    <property type="term" value="C:endoplasmic reticulum"/>
    <property type="evidence" value="ECO:0007669"/>
    <property type="project" value="UniProtKB-SubCell"/>
</dbReference>
<evidence type="ECO:0000256" key="3">
    <source>
        <dbReference type="ARBA" id="ARBA00006218"/>
    </source>
</evidence>
<dbReference type="GO" id="GO:0048193">
    <property type="term" value="P:Golgi vesicle transport"/>
    <property type="evidence" value="ECO:0007669"/>
    <property type="project" value="InterPro"/>
</dbReference>
<proteinExistence type="inferred from homology"/>
<comment type="subunit">
    <text evidence="8">Homodimer.</text>
</comment>
<evidence type="ECO:0000256" key="2">
    <source>
        <dbReference type="ARBA" id="ARBA00004240"/>
    </source>
</evidence>
<protein>
    <recommendedName>
        <fullName evidence="8">Trafficking protein particle complex subunit</fullName>
    </recommendedName>
</protein>
<dbReference type="CDD" id="cd14942">
    <property type="entry name" value="TRAPPC3_bet3"/>
    <property type="match status" value="1"/>
</dbReference>
<dbReference type="PANTHER" id="PTHR13048">
    <property type="entry name" value="TRAFFICKING PROTEIN PARTICLE COMPLEX SUBUNIT 3"/>
    <property type="match status" value="1"/>
</dbReference>
<evidence type="ECO:0000256" key="8">
    <source>
        <dbReference type="PIRNR" id="PIRNR018293"/>
    </source>
</evidence>
<dbReference type="GO" id="GO:0030008">
    <property type="term" value="C:TRAPP complex"/>
    <property type="evidence" value="ECO:0007669"/>
    <property type="project" value="InterPro"/>
</dbReference>
<evidence type="ECO:0000313" key="11">
    <source>
        <dbReference type="Proteomes" id="UP000195570"/>
    </source>
</evidence>
<comment type="caution">
    <text evidence="10">The sequence shown here is derived from an EMBL/GenBank/DDBJ whole genome shotgun (WGS) entry which is preliminary data.</text>
</comment>
<dbReference type="Gene3D" id="3.30.1380.20">
    <property type="entry name" value="Trafficking protein particle complex subunit 3"/>
    <property type="match status" value="1"/>
</dbReference>
<evidence type="ECO:0000256" key="7">
    <source>
        <dbReference type="ARBA" id="ARBA00023034"/>
    </source>
</evidence>
<dbReference type="GeneID" id="92377078"/>
<sequence length="193" mass="20947">MSQQRQVAAKLGEVAFDSGEKASAEFFAITYGALVQQMITDLPQADDVEVVNQQLDTMGRRIGSRLVEEYSARSGAPACRTFAQAADAVAIVGIKMFLNVNATVQPAEESGGDTFTLTFADNPLALFVELPEGPVRQRLWYSNVICGVIVGALSMVGFIAEATFVRDTLRGDATNEILLSFKGREKETFKVEQ</sequence>
<evidence type="ECO:0000256" key="5">
    <source>
        <dbReference type="ARBA" id="ARBA00022824"/>
    </source>
</evidence>
<dbReference type="InterPro" id="IPR016721">
    <property type="entry name" value="Bet3"/>
</dbReference>
<keyword evidence="9" id="KW-0812">Transmembrane</keyword>
<keyword evidence="5" id="KW-0256">Endoplasmic reticulum</keyword>
<dbReference type="AlphaFoldDB" id="A0A1G4IGL5"/>
<comment type="similarity">
    <text evidence="3 8">Belongs to the TRAPP small subunits family. BET3 subfamily.</text>
</comment>
<reference evidence="10" key="1">
    <citation type="submission" date="2016-09" db="EMBL/GenBank/DDBJ databases">
        <authorList>
            <person name="Hebert L."/>
            <person name="Moumen B."/>
        </authorList>
    </citation>
    <scope>NUCLEOTIDE SEQUENCE [LARGE SCALE GENOMIC DNA]</scope>
    <source>
        <strain evidence="10">OVI</strain>
    </source>
</reference>
<evidence type="ECO:0000313" key="10">
    <source>
        <dbReference type="EMBL" id="SCU71557.1"/>
    </source>
</evidence>
<feature type="transmembrane region" description="Helical" evidence="9">
    <location>
        <begin position="139"/>
        <end position="160"/>
    </location>
</feature>
<keyword evidence="9" id="KW-0472">Membrane</keyword>